<feature type="compositionally biased region" description="Low complexity" evidence="9">
    <location>
        <begin position="2131"/>
        <end position="2150"/>
    </location>
</feature>
<feature type="compositionally biased region" description="Low complexity" evidence="9">
    <location>
        <begin position="2165"/>
        <end position="2203"/>
    </location>
</feature>
<dbReference type="Gene3D" id="1.10.287.1490">
    <property type="match status" value="1"/>
</dbReference>
<dbReference type="Proteomes" id="UP000256970">
    <property type="component" value="Unassembled WGS sequence"/>
</dbReference>
<comment type="subcellular location">
    <subcellularLocation>
        <location evidence="1">Cytoplasm</location>
        <location evidence="1">Cytoskeleton</location>
        <location evidence="1">Cilium basal body</location>
    </subcellularLocation>
    <subcellularLocation>
        <location evidence="2">Cytoplasm</location>
        <location evidence="2">Cytoskeleton</location>
        <location evidence="2">Microtubule organizing center</location>
        <location evidence="2">Centrosome</location>
    </subcellularLocation>
</comment>
<feature type="coiled-coil region" evidence="8">
    <location>
        <begin position="1565"/>
        <end position="1599"/>
    </location>
</feature>
<protein>
    <submittedName>
        <fullName evidence="10">Uncharacterized protein</fullName>
    </submittedName>
</protein>
<feature type="coiled-coil region" evidence="8">
    <location>
        <begin position="1040"/>
        <end position="1070"/>
    </location>
</feature>
<proteinExistence type="predicted"/>
<feature type="coiled-coil region" evidence="8">
    <location>
        <begin position="1722"/>
        <end position="1756"/>
    </location>
</feature>
<feature type="region of interest" description="Disordered" evidence="9">
    <location>
        <begin position="2653"/>
        <end position="2673"/>
    </location>
</feature>
<feature type="region of interest" description="Disordered" evidence="9">
    <location>
        <begin position="358"/>
        <end position="387"/>
    </location>
</feature>
<feature type="compositionally biased region" description="Low complexity" evidence="9">
    <location>
        <begin position="2061"/>
        <end position="2076"/>
    </location>
</feature>
<feature type="coiled-coil region" evidence="8">
    <location>
        <begin position="277"/>
        <end position="350"/>
    </location>
</feature>
<accession>A0A383VWT1</accession>
<keyword evidence="7" id="KW-0966">Cell projection</keyword>
<evidence type="ECO:0000256" key="9">
    <source>
        <dbReference type="SAM" id="MobiDB-lite"/>
    </source>
</evidence>
<keyword evidence="4" id="KW-0970">Cilium biogenesis/degradation</keyword>
<dbReference type="GO" id="GO:0030030">
    <property type="term" value="P:cell projection organization"/>
    <property type="evidence" value="ECO:0007669"/>
    <property type="project" value="UniProtKB-KW"/>
</dbReference>
<evidence type="ECO:0000256" key="8">
    <source>
        <dbReference type="SAM" id="Coils"/>
    </source>
</evidence>
<dbReference type="InterPro" id="IPR026201">
    <property type="entry name" value="Cep290"/>
</dbReference>
<keyword evidence="6" id="KW-0206">Cytoskeleton</keyword>
<feature type="region of interest" description="Disordered" evidence="9">
    <location>
        <begin position="2061"/>
        <end position="2244"/>
    </location>
</feature>
<dbReference type="PANTHER" id="PTHR18879">
    <property type="entry name" value="CENTROSOMAL PROTEIN OF 290 KDA"/>
    <property type="match status" value="1"/>
</dbReference>
<feature type="coiled-coil region" evidence="8">
    <location>
        <begin position="807"/>
        <end position="881"/>
    </location>
</feature>
<dbReference type="EMBL" id="FNXT01000910">
    <property type="protein sequence ID" value="SZX69214.1"/>
    <property type="molecule type" value="Genomic_DNA"/>
</dbReference>
<feature type="region of interest" description="Disordered" evidence="9">
    <location>
        <begin position="2455"/>
        <end position="2509"/>
    </location>
</feature>
<evidence type="ECO:0000256" key="1">
    <source>
        <dbReference type="ARBA" id="ARBA00004120"/>
    </source>
</evidence>
<name>A0A383VWT1_TETOB</name>
<keyword evidence="5 8" id="KW-0175">Coiled coil</keyword>
<evidence type="ECO:0000256" key="7">
    <source>
        <dbReference type="ARBA" id="ARBA00023273"/>
    </source>
</evidence>
<evidence type="ECO:0000256" key="5">
    <source>
        <dbReference type="ARBA" id="ARBA00023054"/>
    </source>
</evidence>
<feature type="coiled-coil region" evidence="8">
    <location>
        <begin position="1640"/>
        <end position="1691"/>
    </location>
</feature>
<evidence type="ECO:0000256" key="4">
    <source>
        <dbReference type="ARBA" id="ARBA00022794"/>
    </source>
</evidence>
<feature type="coiled-coil region" evidence="8">
    <location>
        <begin position="1387"/>
        <end position="1414"/>
    </location>
</feature>
<evidence type="ECO:0000256" key="3">
    <source>
        <dbReference type="ARBA" id="ARBA00022490"/>
    </source>
</evidence>
<feature type="coiled-coil region" evidence="8">
    <location>
        <begin position="1827"/>
        <end position="1861"/>
    </location>
</feature>
<feature type="compositionally biased region" description="Low complexity" evidence="9">
    <location>
        <begin position="2458"/>
        <end position="2467"/>
    </location>
</feature>
<feature type="compositionally biased region" description="Low complexity" evidence="9">
    <location>
        <begin position="362"/>
        <end position="381"/>
    </location>
</feature>
<reference evidence="10 11" key="1">
    <citation type="submission" date="2016-10" db="EMBL/GenBank/DDBJ databases">
        <authorList>
            <person name="Cai Z."/>
        </authorList>
    </citation>
    <scope>NUCLEOTIDE SEQUENCE [LARGE SCALE GENOMIC DNA]</scope>
</reference>
<feature type="compositionally biased region" description="Low complexity" evidence="9">
    <location>
        <begin position="2210"/>
        <end position="2236"/>
    </location>
</feature>
<feature type="coiled-coil region" evidence="8">
    <location>
        <begin position="87"/>
        <end position="248"/>
    </location>
</feature>
<evidence type="ECO:0000313" key="11">
    <source>
        <dbReference type="Proteomes" id="UP000256970"/>
    </source>
</evidence>
<feature type="coiled-coil region" evidence="8">
    <location>
        <begin position="972"/>
        <end position="1013"/>
    </location>
</feature>
<sequence length="2745" mass="296469">MEFHPRPQAFTGHELAELVAISPDDAAMKLGFQLQDPEVDDVVRAARDLEAGCIEPDTSLSAEENVELLLRATRLLQLGLEVQFTEAEGLLSENNGLRDDLRALQDQNRALDEEVADLRELRDRESMSADVREMEHELKELRHDFEVERRANEKLIEQSDRDKQTIDSLEAKLQRADELMKIKDDETLDLREQLSRLRDDFDELRGQYAALTASGSSKEQQREMGDTIRQQEWKIERLTKDNRALEASNCELRAQLETVKEENLQVSEKIILLDSEARELRLAAAQADDKAEVLTREKGQLGALAEELRADVAAKMALLDEFEDRFNRQYRSWEEERSSLSSQIEALRREARLYTSSKGKAARGSNAADAAGAAGAGSDAASVDEDDASPEVQLAALRRALDEAKENEVLLLEAYEQLEADVGQEVDRALAKQADELSRLARRVQFLEGHLEAERHQVALLGEEGAKLEGRLADASAKNAQYESGVYGLPQAALEIRQLKETIAARDGRVQELVQQVNKLSAALENLSDEAVLLRRKAGLPQESTLDTSGVKLQKDVTIAQLRSVNALLERQVSDLEEERRKLRLEVKFRAKYHGRAALEMGLSPEQLLLLEEYVEGLKGGRQPEERLVTQLQQRIEFLEVRLAEVMAYADIPINMRPALTELTAGSMQAGFGAVAAAGMGQLGAAAAGALACSQQLMGLHGAQGVREGAVDGAGGVAGSIKAAQVELVRGALLGCLKMLRQMSEALAEQRPVSDREYRQFTDSIIEKLTDAERVTTLILKDLASSATAAAASGGINAAAAAAAAAAASAAAAAERAEELNARHQQRITYDDNFVADAAAEELRERLKQLAKQVVDMQVSLAQKDAQLDQLAQHKAALEARMGLTGGKDAAAVAAAAVAARRGADYVSREQHEEVELELAAVKEQLLECLEELGARERELSEVNTACVRYQSSMAEVSDQVKMLYRDYANNAANWRLERSSTEKQLKKARAEAADASSQLQAVEKALKTLEAGDMDDIKRQYIDAVRKAAVVQLKHAKLARQLEASTAAEKAAAERLEELQEELQDVSSTCRGRIRWLEQAAADAARRTQQLYRCLQGAAPLEAYQALVDKHSQLAREHRLLLEHAGDAAVSSQVEELLAVRQQLAELLPRYDEACNKVAELREQLRQLELPTKLSTKPSTAFISGSGSMAPSATAASAAASVTAAGSAASVAGDDVRMALNQDLVAAMVKLEGMARRLEMAEREKDWMQASLSESQAHAAELEQRLAQVSAELSTSRALEGRLQQRLAASVPAAQLEEMAARLDAAEAAAKHEGGAMAALLQRAEAAEAKAAELSSRRQRQLADITNLRATVRELSITSDAASQLGKLHAELDHVRAKEGLARSALNRSELERLELESQARRLKQQVASLTVQLSVAQDHGRWAESELLESLTRLELGLAGHVEAWKASRWAAKLEQLKQRNDALADGMAAAVRRLAASEDGAHEAQLRCEMTADVRLLLSRGVSEVHREAAALKEQQLVLKLEAGKLIRAELLMRQKVGYLERVNAELCELLEKCDAEALSQQGSLTAEKRELTSRMRQLQEEVVRLHDRSSALLAELEEHKAARSSRGAAAGAARAMNQSAAPSEAAARAAACAADKELMLKQIDSLKEARTEAEHMRQECHSLQAQLERKQAQLQELQATYDDVLERLKGQSTALLQALGNGGGMTGAADETALAQLRAVAEAAIRELQAKVKDREEQLEQATAKLQEHQAAYLAQHAKDRSEIEALNNKLFESGAASIAVLKANLARATAVLAATGDGREEVPYEQLRLLLEERSAEAEVLRTRLEQREASLEINRKHYEQQAQRQDAEIQRLTAALAAAPREDPAAPNTRQALQKMAAEVRLKDERLRQLRGAIKALEGKLAQLLKDKTDLVMQASSWLEQEQLDERMAELEAQKAALAADLQAAHAELAAARQAAAGQDATLRKLSEQLLKEGEAAAKLKVQLAREQGLVKSLRAKMNKAMTSMPEGSQQQLQLQVVQLQQRISELEQEQQQLQVDLAQHAALNAGLQAKLSDQQAAGQQQQQQQQQQQLSSVKEEQEVAAGPAAGGFGVKPIKTQQSVDANSPALLPSTPGSDKLRSRGAFYSSDGGSNSTGTSSSGGAAAARNQHGSNGSNRKPSRLSSASGAAAAAAAAARQGSRPSSTEPASTAAAAAAAAAEQHEPQHSQAGGLAAESSDGAAASKSGGVSYASQQWEESKQLQARIDSLRKKLAKKGEELESLQKECDRRSTLLGSITAEKEKLAAALTATQAKLRRVGQEAAAAAAEPMLKADAAKLKDYVEKVLQLEAEKDALQLQLEVLKHQQQQQQQQELQHQQPTAHKASRLGAATTTAASANSSREAGLEKEQELFELQLQKEQAVAAAARLKQQLFDLFGPDADRVSSLQATLEAAAGLASSSGIRTLDIGAAADVGSSNSSSRLSSAAGGVDAAPTHGSASGAALGGTNRMRRSAAGSASGSGSGAAAAGKLSGREAELLTTVANLKAALERAMACSTPNTRFMQEVQRRKAAQAEADRVKAELDKLRPQLAASAGKITELQAANAELRVTLGELRQQLQDEAAGVVRPANNSSSSSSSAAANVAIGQLQQQLAQRDAEVAGLQQALSNAERRLAGMHSSSSSSTPGSHEAAAQLAALQQRVALLERENGDLRNELNAFDPAFFDEIEDLKHSHHQLQQRCAEQASLINRLQAQLPAAAMAATR</sequence>
<keyword evidence="3" id="KW-0963">Cytoplasm</keyword>
<feature type="coiled-coil region" evidence="8">
    <location>
        <begin position="510"/>
        <end position="586"/>
    </location>
</feature>
<gene>
    <name evidence="10" type="ORF">BQ4739_LOCUS9509</name>
</gene>
<dbReference type="STRING" id="3088.A0A383VWT1"/>
<feature type="compositionally biased region" description="Low complexity" evidence="9">
    <location>
        <begin position="2372"/>
        <end position="2383"/>
    </location>
</feature>
<keyword evidence="11" id="KW-1185">Reference proteome</keyword>
<feature type="compositionally biased region" description="Low complexity" evidence="9">
    <location>
        <begin position="2495"/>
        <end position="2509"/>
    </location>
</feature>
<dbReference type="PANTHER" id="PTHR18879:SF20">
    <property type="entry name" value="CENTROSOMAL PROTEIN OF 290 KDA"/>
    <property type="match status" value="1"/>
</dbReference>
<evidence type="ECO:0000313" key="10">
    <source>
        <dbReference type="EMBL" id="SZX69214.1"/>
    </source>
</evidence>
<evidence type="ECO:0000256" key="2">
    <source>
        <dbReference type="ARBA" id="ARBA00004300"/>
    </source>
</evidence>
<feature type="coiled-coil region" evidence="8">
    <location>
        <begin position="394"/>
        <end position="421"/>
    </location>
</feature>
<organism evidence="10 11">
    <name type="scientific">Tetradesmus obliquus</name>
    <name type="common">Green alga</name>
    <name type="synonym">Acutodesmus obliquus</name>
    <dbReference type="NCBI Taxonomy" id="3088"/>
    <lineage>
        <taxon>Eukaryota</taxon>
        <taxon>Viridiplantae</taxon>
        <taxon>Chlorophyta</taxon>
        <taxon>core chlorophytes</taxon>
        <taxon>Chlorophyceae</taxon>
        <taxon>CS clade</taxon>
        <taxon>Sphaeropleales</taxon>
        <taxon>Scenedesmaceae</taxon>
        <taxon>Tetradesmus</taxon>
    </lineage>
</organism>
<evidence type="ECO:0000256" key="6">
    <source>
        <dbReference type="ARBA" id="ARBA00023212"/>
    </source>
</evidence>
<feature type="coiled-coil region" evidence="8">
    <location>
        <begin position="1225"/>
        <end position="1345"/>
    </location>
</feature>
<feature type="region of interest" description="Disordered" evidence="9">
    <location>
        <begin position="2353"/>
        <end position="2387"/>
    </location>
</feature>